<sequence length="124" mass="14046">MNPSQARLLRPLFLLAGVLSLLLGIIGIFLPLLPTTPFVLLAAWCFARGSRRCEAWLLQHRVFGPLVRDWRERRAVPLRAKQLATLMMALSSVYAATRLPLAWCWLPGACCLAVAVWLWRLPNR</sequence>
<gene>
    <name evidence="2" type="ORF">QWJ38_22755</name>
</gene>
<evidence type="ECO:0000256" key="1">
    <source>
        <dbReference type="SAM" id="Phobius"/>
    </source>
</evidence>
<organism evidence="2 3">
    <name type="scientific">Roseateles violae</name>
    <dbReference type="NCBI Taxonomy" id="3058042"/>
    <lineage>
        <taxon>Bacteria</taxon>
        <taxon>Pseudomonadati</taxon>
        <taxon>Pseudomonadota</taxon>
        <taxon>Betaproteobacteria</taxon>
        <taxon>Burkholderiales</taxon>
        <taxon>Sphaerotilaceae</taxon>
        <taxon>Roseateles</taxon>
    </lineage>
</organism>
<feature type="transmembrane region" description="Helical" evidence="1">
    <location>
        <begin position="12"/>
        <end position="33"/>
    </location>
</feature>
<dbReference type="RefSeq" id="WP_290361428.1">
    <property type="nucleotide sequence ID" value="NZ_JAUHHC010000007.1"/>
</dbReference>
<protein>
    <submittedName>
        <fullName evidence="2">YbaN family protein</fullName>
    </submittedName>
</protein>
<dbReference type="PIRSF" id="PIRSF016789">
    <property type="entry name" value="DUF454"/>
    <property type="match status" value="1"/>
</dbReference>
<dbReference type="PANTHER" id="PTHR35813">
    <property type="entry name" value="INNER MEMBRANE PROTEIN YBAN"/>
    <property type="match status" value="1"/>
</dbReference>
<keyword evidence="1" id="KW-1133">Transmembrane helix</keyword>
<accession>A0ABT8DZS7</accession>
<proteinExistence type="predicted"/>
<evidence type="ECO:0000313" key="3">
    <source>
        <dbReference type="Proteomes" id="UP001228044"/>
    </source>
</evidence>
<comment type="caution">
    <text evidence="2">The sequence shown here is derived from an EMBL/GenBank/DDBJ whole genome shotgun (WGS) entry which is preliminary data.</text>
</comment>
<name>A0ABT8DZS7_9BURK</name>
<dbReference type="Proteomes" id="UP001228044">
    <property type="component" value="Unassembled WGS sequence"/>
</dbReference>
<evidence type="ECO:0000313" key="2">
    <source>
        <dbReference type="EMBL" id="MDN3923118.1"/>
    </source>
</evidence>
<keyword evidence="1" id="KW-0472">Membrane</keyword>
<keyword evidence="3" id="KW-1185">Reference proteome</keyword>
<keyword evidence="1" id="KW-0812">Transmembrane</keyword>
<dbReference type="InterPro" id="IPR007401">
    <property type="entry name" value="DUF454"/>
</dbReference>
<dbReference type="PANTHER" id="PTHR35813:SF1">
    <property type="entry name" value="INNER MEMBRANE PROTEIN YBAN"/>
    <property type="match status" value="1"/>
</dbReference>
<dbReference type="EMBL" id="JAUHHC010000007">
    <property type="protein sequence ID" value="MDN3923118.1"/>
    <property type="molecule type" value="Genomic_DNA"/>
</dbReference>
<feature type="transmembrane region" description="Helical" evidence="1">
    <location>
        <begin position="100"/>
        <end position="119"/>
    </location>
</feature>
<reference evidence="2 3" key="1">
    <citation type="submission" date="2023-06" db="EMBL/GenBank/DDBJ databases">
        <title>Pelomonas sp. PFR6 16S ribosomal RNA gene Genome sequencing and assembly.</title>
        <authorList>
            <person name="Woo H."/>
        </authorList>
    </citation>
    <scope>NUCLEOTIDE SEQUENCE [LARGE SCALE GENOMIC DNA]</scope>
    <source>
        <strain evidence="2 3">PFR6</strain>
    </source>
</reference>
<dbReference type="Pfam" id="PF04304">
    <property type="entry name" value="DUF454"/>
    <property type="match status" value="1"/>
</dbReference>